<dbReference type="GO" id="GO:0043531">
    <property type="term" value="F:ADP binding"/>
    <property type="evidence" value="ECO:0007669"/>
    <property type="project" value="TreeGrafter"/>
</dbReference>
<evidence type="ECO:0000256" key="7">
    <source>
        <dbReference type="ARBA" id="ARBA00022490"/>
    </source>
</evidence>
<keyword evidence="12 13" id="KW-0324">Glycolysis</keyword>
<evidence type="ECO:0000256" key="3">
    <source>
        <dbReference type="ARBA" id="ARBA00004838"/>
    </source>
</evidence>
<comment type="subunit">
    <text evidence="13">Monomer.</text>
</comment>
<dbReference type="InterPro" id="IPR036043">
    <property type="entry name" value="Phosphoglycerate_kinase_sf"/>
</dbReference>
<evidence type="ECO:0000256" key="6">
    <source>
        <dbReference type="ARBA" id="ARBA00016471"/>
    </source>
</evidence>
<feature type="binding site" evidence="13 14">
    <location>
        <begin position="59"/>
        <end position="62"/>
    </location>
    <ligand>
        <name>substrate</name>
    </ligand>
</feature>
<dbReference type="PANTHER" id="PTHR11406">
    <property type="entry name" value="PHOSPHOGLYCERATE KINASE"/>
    <property type="match status" value="1"/>
</dbReference>
<dbReference type="PANTHER" id="PTHR11406:SF23">
    <property type="entry name" value="PHOSPHOGLYCERATE KINASE 1, CHLOROPLASTIC-RELATED"/>
    <property type="match status" value="1"/>
</dbReference>
<evidence type="ECO:0000256" key="15">
    <source>
        <dbReference type="PIRSR" id="PIRSR000724-2"/>
    </source>
</evidence>
<dbReference type="FunFam" id="3.40.50.1260:FF:000001">
    <property type="entry name" value="Phosphoglycerate kinase"/>
    <property type="match status" value="1"/>
</dbReference>
<evidence type="ECO:0000256" key="1">
    <source>
        <dbReference type="ARBA" id="ARBA00000642"/>
    </source>
</evidence>
<dbReference type="HAMAP" id="MF_00145">
    <property type="entry name" value="Phosphoglyc_kinase"/>
    <property type="match status" value="1"/>
</dbReference>
<evidence type="ECO:0000256" key="14">
    <source>
        <dbReference type="PIRSR" id="PIRSR000724-1"/>
    </source>
</evidence>
<name>A0A7X1USX4_STRMT</name>
<dbReference type="GO" id="GO:0009986">
    <property type="term" value="C:cell surface"/>
    <property type="evidence" value="ECO:0007669"/>
    <property type="project" value="UniProtKB-ARBA"/>
</dbReference>
<feature type="binding site" evidence="14">
    <location>
        <position position="120"/>
    </location>
    <ligand>
        <name>(2R)-3-phosphoglycerate</name>
        <dbReference type="ChEBI" id="CHEBI:58272"/>
    </ligand>
</feature>
<evidence type="ECO:0000256" key="8">
    <source>
        <dbReference type="ARBA" id="ARBA00022679"/>
    </source>
</evidence>
<comment type="pathway">
    <text evidence="3 13">Carbohydrate degradation; glycolysis; pyruvate from D-glyceraldehyde 3-phosphate: step 2/5.</text>
</comment>
<dbReference type="GO" id="GO:0006094">
    <property type="term" value="P:gluconeogenesis"/>
    <property type="evidence" value="ECO:0007669"/>
    <property type="project" value="TreeGrafter"/>
</dbReference>
<keyword evidence="11 13" id="KW-0067">ATP-binding</keyword>
<dbReference type="GO" id="GO:0005524">
    <property type="term" value="F:ATP binding"/>
    <property type="evidence" value="ECO:0007669"/>
    <property type="project" value="UniProtKB-KW"/>
</dbReference>
<feature type="binding site" evidence="13 15">
    <location>
        <position position="297"/>
    </location>
    <ligand>
        <name>ATP</name>
        <dbReference type="ChEBI" id="CHEBI:30616"/>
    </ligand>
</feature>
<evidence type="ECO:0000256" key="10">
    <source>
        <dbReference type="ARBA" id="ARBA00022777"/>
    </source>
</evidence>
<dbReference type="Proteomes" id="UP000432694">
    <property type="component" value="Unassembled WGS sequence"/>
</dbReference>
<keyword evidence="10 13" id="KW-0418">Kinase</keyword>
<feature type="binding site" evidence="14">
    <location>
        <position position="158"/>
    </location>
    <ligand>
        <name>(2R)-3-phosphoglycerate</name>
        <dbReference type="ChEBI" id="CHEBI:58272"/>
    </ligand>
</feature>
<feature type="binding site" evidence="13 15">
    <location>
        <position position="209"/>
    </location>
    <ligand>
        <name>ATP</name>
        <dbReference type="ChEBI" id="CHEBI:30616"/>
    </ligand>
</feature>
<feature type="binding site" evidence="13">
    <location>
        <position position="120"/>
    </location>
    <ligand>
        <name>substrate</name>
    </ligand>
</feature>
<evidence type="ECO:0000256" key="11">
    <source>
        <dbReference type="ARBA" id="ARBA00022840"/>
    </source>
</evidence>
<keyword evidence="9 13" id="KW-0547">Nucleotide-binding</keyword>
<dbReference type="EMBL" id="WIJB01000006">
    <property type="protein sequence ID" value="MQQ02703.1"/>
    <property type="molecule type" value="Genomic_DNA"/>
</dbReference>
<comment type="similarity">
    <text evidence="4 13 16">Belongs to the phosphoglycerate kinase family.</text>
</comment>
<dbReference type="PROSITE" id="PS00111">
    <property type="entry name" value="PGLYCERATE_KINASE"/>
    <property type="match status" value="1"/>
</dbReference>
<dbReference type="Gene3D" id="3.40.50.1260">
    <property type="entry name" value="Phosphoglycerate kinase, N-terminal domain"/>
    <property type="match status" value="2"/>
</dbReference>
<accession>A0A7X1USX4</accession>
<dbReference type="InterPro" id="IPR015824">
    <property type="entry name" value="Phosphoglycerate_kinase_N"/>
</dbReference>
<proteinExistence type="inferred from homology"/>
<dbReference type="Pfam" id="PF00162">
    <property type="entry name" value="PGK"/>
    <property type="match status" value="1"/>
</dbReference>
<comment type="subcellular location">
    <subcellularLocation>
        <location evidence="2 13">Cytoplasm</location>
    </subcellularLocation>
</comment>
<feature type="binding site" evidence="13 15">
    <location>
        <begin position="355"/>
        <end position="358"/>
    </location>
    <ligand>
        <name>ATP</name>
        <dbReference type="ChEBI" id="CHEBI:30616"/>
    </ligand>
</feature>
<dbReference type="EC" id="2.7.2.3" evidence="5 13"/>
<keyword evidence="7 13" id="KW-0963">Cytoplasm</keyword>
<protein>
    <recommendedName>
        <fullName evidence="6 13">Phosphoglycerate kinase</fullName>
        <ecNumber evidence="5 13">2.7.2.3</ecNumber>
    </recommendedName>
</protein>
<evidence type="ECO:0000256" key="12">
    <source>
        <dbReference type="ARBA" id="ARBA00023152"/>
    </source>
</evidence>
<feature type="binding site" evidence="13">
    <location>
        <position position="158"/>
    </location>
    <ligand>
        <name>substrate</name>
    </ligand>
</feature>
<dbReference type="AlphaFoldDB" id="A0A7X1USX4"/>
<dbReference type="UniPathway" id="UPA00109">
    <property type="reaction ID" value="UER00185"/>
</dbReference>
<dbReference type="PRINTS" id="PR00477">
    <property type="entry name" value="PHGLYCKINASE"/>
</dbReference>
<keyword evidence="8 13" id="KW-0808">Transferase</keyword>
<dbReference type="InterPro" id="IPR015911">
    <property type="entry name" value="Phosphoglycerate_kinase_CS"/>
</dbReference>
<evidence type="ECO:0000256" key="16">
    <source>
        <dbReference type="RuleBase" id="RU000532"/>
    </source>
</evidence>
<gene>
    <name evidence="13 17" type="primary">pgk</name>
    <name evidence="17" type="ORF">GEZ98_07390</name>
</gene>
<dbReference type="PIRSF" id="PIRSF000724">
    <property type="entry name" value="Pgk"/>
    <property type="match status" value="1"/>
</dbReference>
<dbReference type="GO" id="GO:0004618">
    <property type="term" value="F:phosphoglycerate kinase activity"/>
    <property type="evidence" value="ECO:0007669"/>
    <property type="project" value="UniProtKB-UniRule"/>
</dbReference>
<dbReference type="GO" id="GO:0005829">
    <property type="term" value="C:cytosol"/>
    <property type="evidence" value="ECO:0007669"/>
    <property type="project" value="TreeGrafter"/>
</dbReference>
<feature type="binding site" evidence="13">
    <location>
        <position position="36"/>
    </location>
    <ligand>
        <name>substrate</name>
    </ligand>
</feature>
<evidence type="ECO:0000256" key="13">
    <source>
        <dbReference type="HAMAP-Rule" id="MF_00145"/>
    </source>
</evidence>
<dbReference type="RefSeq" id="WP_153220363.1">
    <property type="nucleotide sequence ID" value="NZ_WIJB01000006.1"/>
</dbReference>
<feature type="binding site" evidence="13 14">
    <location>
        <begin position="21"/>
        <end position="23"/>
    </location>
    <ligand>
        <name>substrate</name>
    </ligand>
</feature>
<dbReference type="SUPFAM" id="SSF53748">
    <property type="entry name" value="Phosphoglycerate kinase"/>
    <property type="match status" value="1"/>
</dbReference>
<reference evidence="17 18" key="1">
    <citation type="submission" date="2019-10" db="EMBL/GenBank/DDBJ databases">
        <title>Streptococcus mitis of the oral and urogenital tracts.</title>
        <authorList>
            <person name="Price T."/>
            <person name="Mores C.R."/>
            <person name="Putonti C."/>
            <person name="Wolfe A.J."/>
        </authorList>
    </citation>
    <scope>NUCLEOTIDE SEQUENCE [LARGE SCALE GENOMIC DNA]</scope>
    <source>
        <strain evidence="17 18">SM50</strain>
    </source>
</reference>
<comment type="catalytic activity">
    <reaction evidence="1 13 16">
        <text>(2R)-3-phosphoglycerate + ATP = (2R)-3-phospho-glyceroyl phosphate + ADP</text>
        <dbReference type="Rhea" id="RHEA:14801"/>
        <dbReference type="ChEBI" id="CHEBI:30616"/>
        <dbReference type="ChEBI" id="CHEBI:57604"/>
        <dbReference type="ChEBI" id="CHEBI:58272"/>
        <dbReference type="ChEBI" id="CHEBI:456216"/>
        <dbReference type="EC" id="2.7.2.3"/>
    </reaction>
</comment>
<sequence>MAKLTVKDVDLKGKKVLVRVDFNVPLKDGVITNDNRITAALPTIKYILEQGGRAILFSHLGRVKEEADKAGKSLAPVAADLAAKLGQDVTFLPGVTRGAELEAAINALEDGQVLLVENTRYEDVDGKKESKNDPELGKYWASLGDGIFVNDAFGTAHRAHASNVGISANVEKAVAGFLLENEIAYIQEAVEAPERPFVAILGGSKVSDKIGVIENLLEKADKVLIGGGMTYTFYKAQGIEIGNSLVEEDKLDVAKALLEKANGKLILPVDSKEANAFAGYTEVRDTEGEAVSEGFLGLDIGPKSIAKFDEALTGAKTVVWNGPMGVFENPDFQAGTIGVMDAIVKQPGVKSIIGGGDSAAAAINLGRADKFSWISTGGGASMELLEGKVLPGLAALTEK</sequence>
<dbReference type="FunFam" id="3.40.50.1260:FF:000008">
    <property type="entry name" value="Phosphoglycerate kinase"/>
    <property type="match status" value="1"/>
</dbReference>
<dbReference type="InterPro" id="IPR001576">
    <property type="entry name" value="Phosphoglycerate_kinase"/>
</dbReference>
<evidence type="ECO:0000313" key="18">
    <source>
        <dbReference type="Proteomes" id="UP000432694"/>
    </source>
</evidence>
<dbReference type="GO" id="GO:0006096">
    <property type="term" value="P:glycolytic process"/>
    <property type="evidence" value="ECO:0007669"/>
    <property type="project" value="UniProtKB-UniRule"/>
</dbReference>
<feature type="binding site" evidence="13 15">
    <location>
        <position position="328"/>
    </location>
    <ligand>
        <name>ATP</name>
        <dbReference type="ChEBI" id="CHEBI:30616"/>
    </ligand>
</feature>
<evidence type="ECO:0000256" key="2">
    <source>
        <dbReference type="ARBA" id="ARBA00004496"/>
    </source>
</evidence>
<evidence type="ECO:0000256" key="5">
    <source>
        <dbReference type="ARBA" id="ARBA00013061"/>
    </source>
</evidence>
<comment type="caution">
    <text evidence="17">The sequence shown here is derived from an EMBL/GenBank/DDBJ whole genome shotgun (WGS) entry which is preliminary data.</text>
</comment>
<evidence type="ECO:0000256" key="9">
    <source>
        <dbReference type="ARBA" id="ARBA00022741"/>
    </source>
</evidence>
<evidence type="ECO:0000256" key="4">
    <source>
        <dbReference type="ARBA" id="ARBA00008982"/>
    </source>
</evidence>
<evidence type="ECO:0000313" key="17">
    <source>
        <dbReference type="EMBL" id="MQQ02703.1"/>
    </source>
</evidence>
<organism evidence="17 18">
    <name type="scientific">Streptococcus mitis</name>
    <dbReference type="NCBI Taxonomy" id="28037"/>
    <lineage>
        <taxon>Bacteria</taxon>
        <taxon>Bacillati</taxon>
        <taxon>Bacillota</taxon>
        <taxon>Bacilli</taxon>
        <taxon>Lactobacillales</taxon>
        <taxon>Streptococcaceae</taxon>
        <taxon>Streptococcus</taxon>
        <taxon>Streptococcus mitis group</taxon>
    </lineage>
</organism>
<feature type="binding site" evidence="14">
    <location>
        <position position="36"/>
    </location>
    <ligand>
        <name>(2R)-3-phosphoglycerate</name>
        <dbReference type="ChEBI" id="CHEBI:58272"/>
    </ligand>
</feature>